<dbReference type="Proteomes" id="UP000622245">
    <property type="component" value="Unassembled WGS sequence"/>
</dbReference>
<name>A0ABS1Y9A9_9ACTN</name>
<protein>
    <submittedName>
        <fullName evidence="1">Uncharacterized protein</fullName>
    </submittedName>
</protein>
<evidence type="ECO:0000313" key="1">
    <source>
        <dbReference type="EMBL" id="MBM0273986.1"/>
    </source>
</evidence>
<accession>A0ABS1Y9A9</accession>
<dbReference type="RefSeq" id="WP_203146495.1">
    <property type="nucleotide sequence ID" value="NZ_JAEVHL010000001.1"/>
</dbReference>
<organism evidence="1 2">
    <name type="scientific">Micromonospora tarensis</name>
    <dbReference type="NCBI Taxonomy" id="2806100"/>
    <lineage>
        <taxon>Bacteria</taxon>
        <taxon>Bacillati</taxon>
        <taxon>Actinomycetota</taxon>
        <taxon>Actinomycetes</taxon>
        <taxon>Micromonosporales</taxon>
        <taxon>Micromonosporaceae</taxon>
        <taxon>Micromonospora</taxon>
    </lineage>
</organism>
<proteinExistence type="predicted"/>
<comment type="caution">
    <text evidence="1">The sequence shown here is derived from an EMBL/GenBank/DDBJ whole genome shotgun (WGS) entry which is preliminary data.</text>
</comment>
<reference evidence="1 2" key="1">
    <citation type="submission" date="2021-01" db="EMBL/GenBank/DDBJ databases">
        <title>Draft genome sequence of Micromonospora sp. strain STR1s_6.</title>
        <authorList>
            <person name="Karlyshev A."/>
            <person name="Jawad R."/>
        </authorList>
    </citation>
    <scope>NUCLEOTIDE SEQUENCE [LARGE SCALE GENOMIC DNA]</scope>
    <source>
        <strain evidence="1 2">STR1S-6</strain>
    </source>
</reference>
<dbReference type="EMBL" id="JAEVHL010000001">
    <property type="protein sequence ID" value="MBM0273986.1"/>
    <property type="molecule type" value="Genomic_DNA"/>
</dbReference>
<gene>
    <name evidence="1" type="ORF">JM949_00175</name>
</gene>
<keyword evidence="2" id="KW-1185">Reference proteome</keyword>
<evidence type="ECO:0000313" key="2">
    <source>
        <dbReference type="Proteomes" id="UP000622245"/>
    </source>
</evidence>
<sequence>MYEIGNRLEALRDVPGRDPFGFRREILLQALSYEDARLLLPDWVDARLFDHQRWGWRRDPEVYARSYLWSAVHDILTHRRRWASRSVDQLTELAWLFGHDDVVAAMDAAPYPIHGAPKIAAFADGLGWPLEIIGDANRRRFARMAAGQPCDPNGCRYGCQD</sequence>